<dbReference type="GO" id="GO:0016020">
    <property type="term" value="C:membrane"/>
    <property type="evidence" value="ECO:0007669"/>
    <property type="project" value="UniProtKB-SubCell"/>
</dbReference>
<dbReference type="InterPro" id="IPR051878">
    <property type="entry name" value="ZNRF_ubiq-protein_ligase"/>
</dbReference>
<evidence type="ECO:0000256" key="6">
    <source>
        <dbReference type="ARBA" id="ARBA00012483"/>
    </source>
</evidence>
<organism evidence="21 22">
    <name type="scientific">Plectosphaerella cucumerina</name>
    <dbReference type="NCBI Taxonomy" id="40658"/>
    <lineage>
        <taxon>Eukaryota</taxon>
        <taxon>Fungi</taxon>
        <taxon>Dikarya</taxon>
        <taxon>Ascomycota</taxon>
        <taxon>Pezizomycotina</taxon>
        <taxon>Sordariomycetes</taxon>
        <taxon>Hypocreomycetidae</taxon>
        <taxon>Glomerellales</taxon>
        <taxon>Plectosphaerellaceae</taxon>
        <taxon>Plectosphaerella</taxon>
    </lineage>
</organism>
<proteinExistence type="predicted"/>
<dbReference type="OrthoDB" id="660555at2759"/>
<evidence type="ECO:0000256" key="4">
    <source>
        <dbReference type="ARBA" id="ARBA00004371"/>
    </source>
</evidence>
<dbReference type="InterPro" id="IPR013083">
    <property type="entry name" value="Znf_RING/FYVE/PHD"/>
</dbReference>
<keyword evidence="13" id="KW-0862">Zinc</keyword>
<dbReference type="SMART" id="SM00184">
    <property type="entry name" value="RING"/>
    <property type="match status" value="1"/>
</dbReference>
<evidence type="ECO:0000256" key="9">
    <source>
        <dbReference type="ARBA" id="ARBA00022723"/>
    </source>
</evidence>
<evidence type="ECO:0000256" key="12">
    <source>
        <dbReference type="ARBA" id="ARBA00022786"/>
    </source>
</evidence>
<dbReference type="CDD" id="cd16489">
    <property type="entry name" value="mRING-CH-C4HC2H_ZNRF"/>
    <property type="match status" value="1"/>
</dbReference>
<feature type="region of interest" description="Disordered" evidence="18">
    <location>
        <begin position="213"/>
        <end position="264"/>
    </location>
</feature>
<feature type="region of interest" description="Disordered" evidence="18">
    <location>
        <begin position="484"/>
        <end position="507"/>
    </location>
</feature>
<dbReference type="EMBL" id="JAGPXD010000001">
    <property type="protein sequence ID" value="KAH7375941.1"/>
    <property type="molecule type" value="Genomic_DNA"/>
</dbReference>
<feature type="compositionally biased region" description="Pro residues" evidence="18">
    <location>
        <begin position="362"/>
        <end position="379"/>
    </location>
</feature>
<dbReference type="GO" id="GO:0070936">
    <property type="term" value="P:protein K48-linked ubiquitination"/>
    <property type="evidence" value="ECO:0007669"/>
    <property type="project" value="TreeGrafter"/>
</dbReference>
<feature type="compositionally biased region" description="Low complexity" evidence="18">
    <location>
        <begin position="107"/>
        <end position="121"/>
    </location>
</feature>
<name>A0A8K0TVI3_9PEZI</name>
<dbReference type="EC" id="2.3.2.27" evidence="6"/>
<evidence type="ECO:0000256" key="16">
    <source>
        <dbReference type="ARBA" id="ARBA00023288"/>
    </source>
</evidence>
<evidence type="ECO:0000259" key="19">
    <source>
        <dbReference type="PROSITE" id="PS50089"/>
    </source>
</evidence>
<dbReference type="GO" id="GO:0043161">
    <property type="term" value="P:proteasome-mediated ubiquitin-dependent protein catabolic process"/>
    <property type="evidence" value="ECO:0007669"/>
    <property type="project" value="TreeGrafter"/>
</dbReference>
<evidence type="ECO:0000256" key="13">
    <source>
        <dbReference type="ARBA" id="ARBA00022833"/>
    </source>
</evidence>
<evidence type="ECO:0000256" key="17">
    <source>
        <dbReference type="PROSITE-ProRule" id="PRU00175"/>
    </source>
</evidence>
<dbReference type="GO" id="GO:0061630">
    <property type="term" value="F:ubiquitin protein ligase activity"/>
    <property type="evidence" value="ECO:0007669"/>
    <property type="project" value="UniProtKB-EC"/>
</dbReference>
<dbReference type="PROSITE" id="PS50178">
    <property type="entry name" value="ZF_FYVE"/>
    <property type="match status" value="1"/>
</dbReference>
<comment type="catalytic activity">
    <reaction evidence="1">
        <text>S-ubiquitinyl-[E2 ubiquitin-conjugating enzyme]-L-cysteine + [acceptor protein]-L-lysine = [E2 ubiquitin-conjugating enzyme]-L-cysteine + N(6)-ubiquitinyl-[acceptor protein]-L-lysine.</text>
        <dbReference type="EC" id="2.3.2.27"/>
    </reaction>
</comment>
<evidence type="ECO:0000256" key="11">
    <source>
        <dbReference type="ARBA" id="ARBA00022771"/>
    </source>
</evidence>
<evidence type="ECO:0000256" key="3">
    <source>
        <dbReference type="ARBA" id="ARBA00004177"/>
    </source>
</evidence>
<feature type="domain" description="FYVE-type" evidence="20">
    <location>
        <begin position="273"/>
        <end position="366"/>
    </location>
</feature>
<dbReference type="PANTHER" id="PTHR46661">
    <property type="entry name" value="E3 UBIQUITIN-PROTEIN LIGASE ZNRF1-LIKE PROTEIN"/>
    <property type="match status" value="1"/>
</dbReference>
<keyword evidence="9" id="KW-0479">Metal-binding</keyword>
<feature type="compositionally biased region" description="Low complexity" evidence="18">
    <location>
        <begin position="1"/>
        <end position="19"/>
    </location>
</feature>
<dbReference type="Pfam" id="PF01363">
    <property type="entry name" value="FYVE"/>
    <property type="match status" value="1"/>
</dbReference>
<dbReference type="SMART" id="SM00064">
    <property type="entry name" value="FYVE"/>
    <property type="match status" value="1"/>
</dbReference>
<keyword evidence="16" id="KW-0449">Lipoprotein</keyword>
<dbReference type="GO" id="GO:0008270">
    <property type="term" value="F:zinc ion binding"/>
    <property type="evidence" value="ECO:0007669"/>
    <property type="project" value="UniProtKB-KW"/>
</dbReference>
<keyword evidence="10" id="KW-0967">Endosome</keyword>
<evidence type="ECO:0000256" key="7">
    <source>
        <dbReference type="ARBA" id="ARBA00022679"/>
    </source>
</evidence>
<feature type="compositionally biased region" description="Basic and acidic residues" evidence="18">
    <location>
        <begin position="91"/>
        <end position="106"/>
    </location>
</feature>
<dbReference type="InterPro" id="IPR017455">
    <property type="entry name" value="Znf_FYVE-rel"/>
</dbReference>
<dbReference type="InterPro" id="IPR001841">
    <property type="entry name" value="Znf_RING"/>
</dbReference>
<dbReference type="AlphaFoldDB" id="A0A8K0TVI3"/>
<evidence type="ECO:0000256" key="18">
    <source>
        <dbReference type="SAM" id="MobiDB-lite"/>
    </source>
</evidence>
<dbReference type="PROSITE" id="PS50089">
    <property type="entry name" value="ZF_RING_2"/>
    <property type="match status" value="1"/>
</dbReference>
<gene>
    <name evidence="21" type="ORF">B0T11DRAFT_15141</name>
</gene>
<feature type="region of interest" description="Disordered" evidence="18">
    <location>
        <begin position="1"/>
        <end position="54"/>
    </location>
</feature>
<dbReference type="Gene3D" id="3.30.40.10">
    <property type="entry name" value="Zinc/RING finger domain, C3HC4 (zinc finger)"/>
    <property type="match status" value="2"/>
</dbReference>
<dbReference type="SUPFAM" id="SSF57903">
    <property type="entry name" value="FYVE/PHD zinc finger"/>
    <property type="match status" value="1"/>
</dbReference>
<dbReference type="InterPro" id="IPR000306">
    <property type="entry name" value="Znf_FYVE"/>
</dbReference>
<comment type="pathway">
    <text evidence="5">Protein modification; protein ubiquitination.</text>
</comment>
<keyword evidence="22" id="KW-1185">Reference proteome</keyword>
<keyword evidence="11 17" id="KW-0863">Zinc-finger</keyword>
<dbReference type="Proteomes" id="UP000813385">
    <property type="component" value="Unassembled WGS sequence"/>
</dbReference>
<evidence type="ECO:0000256" key="10">
    <source>
        <dbReference type="ARBA" id="ARBA00022753"/>
    </source>
</evidence>
<keyword evidence="8" id="KW-0519">Myristate</keyword>
<comment type="caution">
    <text evidence="21">The sequence shown here is derived from an EMBL/GenBank/DDBJ whole genome shotgun (WGS) entry which is preliminary data.</text>
</comment>
<keyword evidence="7" id="KW-0808">Transferase</keyword>
<dbReference type="PANTHER" id="PTHR46661:SF4">
    <property type="entry name" value="RING-TYPE DOMAIN-CONTAINING PROTEIN"/>
    <property type="match status" value="1"/>
</dbReference>
<dbReference type="Pfam" id="PF13639">
    <property type="entry name" value="zf-RING_2"/>
    <property type="match status" value="1"/>
</dbReference>
<evidence type="ECO:0000256" key="8">
    <source>
        <dbReference type="ARBA" id="ARBA00022707"/>
    </source>
</evidence>
<evidence type="ECO:0000256" key="2">
    <source>
        <dbReference type="ARBA" id="ARBA00004170"/>
    </source>
</evidence>
<evidence type="ECO:0000256" key="5">
    <source>
        <dbReference type="ARBA" id="ARBA00004906"/>
    </source>
</evidence>
<dbReference type="SUPFAM" id="SSF57850">
    <property type="entry name" value="RING/U-box"/>
    <property type="match status" value="1"/>
</dbReference>
<evidence type="ECO:0000313" key="22">
    <source>
        <dbReference type="Proteomes" id="UP000813385"/>
    </source>
</evidence>
<feature type="domain" description="RING-type" evidence="19">
    <location>
        <begin position="585"/>
        <end position="627"/>
    </location>
</feature>
<comment type="subcellular location">
    <subcellularLocation>
        <location evidence="3">Endosome</location>
    </subcellularLocation>
    <subcellularLocation>
        <location evidence="4">Lysosome</location>
    </subcellularLocation>
    <subcellularLocation>
        <location evidence="2">Membrane</location>
        <topology evidence="2">Peripheral membrane protein</topology>
    </subcellularLocation>
</comment>
<reference evidence="21" key="1">
    <citation type="journal article" date="2021" name="Nat. Commun.">
        <title>Genetic determinants of endophytism in the Arabidopsis root mycobiome.</title>
        <authorList>
            <person name="Mesny F."/>
            <person name="Miyauchi S."/>
            <person name="Thiergart T."/>
            <person name="Pickel B."/>
            <person name="Atanasova L."/>
            <person name="Karlsson M."/>
            <person name="Huettel B."/>
            <person name="Barry K.W."/>
            <person name="Haridas S."/>
            <person name="Chen C."/>
            <person name="Bauer D."/>
            <person name="Andreopoulos W."/>
            <person name="Pangilinan J."/>
            <person name="LaButti K."/>
            <person name="Riley R."/>
            <person name="Lipzen A."/>
            <person name="Clum A."/>
            <person name="Drula E."/>
            <person name="Henrissat B."/>
            <person name="Kohler A."/>
            <person name="Grigoriev I.V."/>
            <person name="Martin F.M."/>
            <person name="Hacquard S."/>
        </authorList>
    </citation>
    <scope>NUCLEOTIDE SEQUENCE</scope>
    <source>
        <strain evidence="21">MPI-CAGE-AT-0016</strain>
    </source>
</reference>
<feature type="compositionally biased region" description="Basic and acidic residues" evidence="18">
    <location>
        <begin position="122"/>
        <end position="131"/>
    </location>
</feature>
<feature type="region of interest" description="Disordered" evidence="18">
    <location>
        <begin position="360"/>
        <end position="433"/>
    </location>
</feature>
<feature type="region of interest" description="Disordered" evidence="18">
    <location>
        <begin position="77"/>
        <end position="182"/>
    </location>
</feature>
<dbReference type="InterPro" id="IPR011011">
    <property type="entry name" value="Znf_FYVE_PHD"/>
</dbReference>
<evidence type="ECO:0000256" key="14">
    <source>
        <dbReference type="ARBA" id="ARBA00023136"/>
    </source>
</evidence>
<evidence type="ECO:0000259" key="20">
    <source>
        <dbReference type="PROSITE" id="PS50178"/>
    </source>
</evidence>
<dbReference type="GO" id="GO:0005768">
    <property type="term" value="C:endosome"/>
    <property type="evidence" value="ECO:0007669"/>
    <property type="project" value="UniProtKB-SubCell"/>
</dbReference>
<evidence type="ECO:0000256" key="1">
    <source>
        <dbReference type="ARBA" id="ARBA00000900"/>
    </source>
</evidence>
<keyword evidence="15" id="KW-0458">Lysosome</keyword>
<evidence type="ECO:0000256" key="15">
    <source>
        <dbReference type="ARBA" id="ARBA00023228"/>
    </source>
</evidence>
<keyword evidence="12" id="KW-0833">Ubl conjugation pathway</keyword>
<evidence type="ECO:0000313" key="21">
    <source>
        <dbReference type="EMBL" id="KAH7375941.1"/>
    </source>
</evidence>
<keyword evidence="14" id="KW-0472">Membrane</keyword>
<sequence>MASPGATPSIAGSSAAAAAPRREILEISSDSDTDSDSSIVESESPNPFMRQCPWRNAEYNDQECSRFFDCPSHTVERALSDDEVEPQEANPHGEDQEHGQESHLEAAAEASSPLRLSSTLSPRRELVDADAHAPLAEAPGGAVIDLTASPAPEDRDGVMNPSPVDNDVIMGGTSEAGDGGAEVERVVPDAQRPAISSGGESSATRVPLPSHEVIDLTGDETPPRPSFVRHTSAGSSSIPQRHRPSLTRPPGPRPPLERAAHPSEVSLPRWQPDAEATLCPICRTQFSFFVRKHHCRKCGRVVCNACSPHRITIPYQYIVQPPELPRLSSQRYPPSYVGGDSSYGDFSNIGGGERVRLCNPCVPDPNITPPQPQQSPNPTSPRNHGRSQSNVSVGFGGGGPPPGFSSMFASGVSQGQDPLGRHRSVTHSGPGFGTMASARAMHASVYNSGHGRILAGTPPSYFPATAVYPGAAARGFQSMLDIEASSSSGRERALPPPPPPPQLDEEDECPVCHRELPSRTLPNFEAVRETHITSCIMAHSAYVPGGTPTQGDDATPGAAPPFTMRLSGIFPYIATEKDCVDSAECTICLEEFEEGVEMARLECLCRFHLHCIKRWFKNHQGRCPVHQHDSFGY</sequence>
<accession>A0A8K0TVI3</accession>
<protein>
    <recommendedName>
        <fullName evidence="6">RING-type E3 ubiquitin transferase</fullName>
        <ecNumber evidence="6">2.3.2.27</ecNumber>
    </recommendedName>
</protein>